<protein>
    <recommendedName>
        <fullName evidence="6">Zn(2)-C6 fungal-type domain-containing protein</fullName>
    </recommendedName>
</protein>
<evidence type="ECO:0000256" key="5">
    <source>
        <dbReference type="SAM" id="MobiDB-lite"/>
    </source>
</evidence>
<proteinExistence type="predicted"/>
<dbReference type="CDD" id="cd00067">
    <property type="entry name" value="GAL4"/>
    <property type="match status" value="1"/>
</dbReference>
<reference evidence="7 8" key="1">
    <citation type="submission" date="2019-03" db="EMBL/GenBank/DDBJ databases">
        <title>The genome sequence of a newly discovered highly antifungal drug resistant Aspergillus species, Aspergillus tanneri NIH 1004.</title>
        <authorList>
            <person name="Mounaud S."/>
            <person name="Singh I."/>
            <person name="Joardar V."/>
            <person name="Pakala S."/>
            <person name="Pakala S."/>
            <person name="Venepally P."/>
            <person name="Hoover J."/>
            <person name="Nierman W."/>
            <person name="Chung J."/>
            <person name="Losada L."/>
        </authorList>
    </citation>
    <scope>NUCLEOTIDE SEQUENCE [LARGE SCALE GENOMIC DNA]</scope>
    <source>
        <strain evidence="7 8">NIH1004</strain>
    </source>
</reference>
<dbReference type="GO" id="GO:0008270">
    <property type="term" value="F:zinc ion binding"/>
    <property type="evidence" value="ECO:0007669"/>
    <property type="project" value="InterPro"/>
</dbReference>
<evidence type="ECO:0000259" key="6">
    <source>
        <dbReference type="PROSITE" id="PS50048"/>
    </source>
</evidence>
<keyword evidence="1" id="KW-0805">Transcription regulation</keyword>
<evidence type="ECO:0000313" key="8">
    <source>
        <dbReference type="Proteomes" id="UP000308092"/>
    </source>
</evidence>
<dbReference type="Proteomes" id="UP000308092">
    <property type="component" value="Unassembled WGS sequence"/>
</dbReference>
<dbReference type="PANTHER" id="PTHR37534">
    <property type="entry name" value="TRANSCRIPTIONAL ACTIVATOR PROTEIN UGA3"/>
    <property type="match status" value="1"/>
</dbReference>
<keyword evidence="2" id="KW-0238">DNA-binding</keyword>
<comment type="caution">
    <text evidence="7">The sequence shown here is derived from an EMBL/GenBank/DDBJ whole genome shotgun (WGS) entry which is preliminary data.</text>
</comment>
<dbReference type="PANTHER" id="PTHR37534:SF25">
    <property type="entry name" value="ZN(II)2CYS6 TRANSCRIPTION FACTOR (EUROFUNG)"/>
    <property type="match status" value="1"/>
</dbReference>
<evidence type="ECO:0000256" key="4">
    <source>
        <dbReference type="ARBA" id="ARBA00023242"/>
    </source>
</evidence>
<keyword evidence="3" id="KW-0804">Transcription</keyword>
<dbReference type="Gene3D" id="4.10.240.10">
    <property type="entry name" value="Zn(2)-C6 fungal-type DNA-binding domain"/>
    <property type="match status" value="1"/>
</dbReference>
<name>A0A4S3JMG9_9EURO</name>
<dbReference type="GO" id="GO:0005634">
    <property type="term" value="C:nucleus"/>
    <property type="evidence" value="ECO:0007669"/>
    <property type="project" value="TreeGrafter"/>
</dbReference>
<sequence>MRIGRGCEHCRLRHIRCNIRSGASSCDSCARLGRICRLDPLFRFKSVRHVYQKSQGAAARFELDWDSAQTWVKVPQSLTFVQESTEESIDGVGGAAESEDEEHPPHKSALEPSFGALPRSSHLPLSSLAGPPEVTGIIAAENSGTASARHFYCAFLFRRSHLGAEVPRRALQVPMVLKSVLALSARLDAILSDTSDWEATEYHGQCLELLIDTLAKPEDTYDDNLLITVVILRIYEEFEWENGENCHFLGSNRLLNTMTKSASSGGLAEAVSWQFLRQAIFASIVQCQPMQLDLGNYERSAVFQRKDDAAYANVIVFFCARIIQLYSCGPGCLVDEDEWHILSESVEEWYRTRPTSWQPLQYKAASPEDNRPFPELWMMSAPAGTLAGSRVSNYDLARLRRVEENTIASHIIQVIGLSISNETVENAYFMACHLLVRYLWGGDSA</sequence>
<dbReference type="GO" id="GO:0000976">
    <property type="term" value="F:transcription cis-regulatory region binding"/>
    <property type="evidence" value="ECO:0007669"/>
    <property type="project" value="TreeGrafter"/>
</dbReference>
<dbReference type="SUPFAM" id="SSF57701">
    <property type="entry name" value="Zn2/Cys6 DNA-binding domain"/>
    <property type="match status" value="1"/>
</dbReference>
<dbReference type="GO" id="GO:0000981">
    <property type="term" value="F:DNA-binding transcription factor activity, RNA polymerase II-specific"/>
    <property type="evidence" value="ECO:0007669"/>
    <property type="project" value="InterPro"/>
</dbReference>
<dbReference type="InterPro" id="IPR001138">
    <property type="entry name" value="Zn2Cys6_DnaBD"/>
</dbReference>
<dbReference type="AlphaFoldDB" id="A0A4S3JMG9"/>
<dbReference type="STRING" id="1220188.A0A4S3JMG9"/>
<dbReference type="SMART" id="SM00066">
    <property type="entry name" value="GAL4"/>
    <property type="match status" value="1"/>
</dbReference>
<evidence type="ECO:0000256" key="2">
    <source>
        <dbReference type="ARBA" id="ARBA00023125"/>
    </source>
</evidence>
<feature type="region of interest" description="Disordered" evidence="5">
    <location>
        <begin position="89"/>
        <end position="113"/>
    </location>
</feature>
<keyword evidence="8" id="KW-1185">Reference proteome</keyword>
<dbReference type="Pfam" id="PF00172">
    <property type="entry name" value="Zn_clus"/>
    <property type="match status" value="1"/>
</dbReference>
<accession>A0A4S3JMG9</accession>
<dbReference type="InterPro" id="IPR036864">
    <property type="entry name" value="Zn2-C6_fun-type_DNA-bd_sf"/>
</dbReference>
<evidence type="ECO:0000256" key="1">
    <source>
        <dbReference type="ARBA" id="ARBA00023015"/>
    </source>
</evidence>
<keyword evidence="4" id="KW-0539">Nucleus</keyword>
<dbReference type="GO" id="GO:0045944">
    <property type="term" value="P:positive regulation of transcription by RNA polymerase II"/>
    <property type="evidence" value="ECO:0007669"/>
    <property type="project" value="TreeGrafter"/>
</dbReference>
<organism evidence="7 8">
    <name type="scientific">Aspergillus tanneri</name>
    <dbReference type="NCBI Taxonomy" id="1220188"/>
    <lineage>
        <taxon>Eukaryota</taxon>
        <taxon>Fungi</taxon>
        <taxon>Dikarya</taxon>
        <taxon>Ascomycota</taxon>
        <taxon>Pezizomycotina</taxon>
        <taxon>Eurotiomycetes</taxon>
        <taxon>Eurotiomycetidae</taxon>
        <taxon>Eurotiales</taxon>
        <taxon>Aspergillaceae</taxon>
        <taxon>Aspergillus</taxon>
        <taxon>Aspergillus subgen. Circumdati</taxon>
    </lineage>
</organism>
<dbReference type="EMBL" id="SOSA01000102">
    <property type="protein sequence ID" value="THC96703.1"/>
    <property type="molecule type" value="Genomic_DNA"/>
</dbReference>
<dbReference type="PROSITE" id="PS50048">
    <property type="entry name" value="ZN2_CY6_FUNGAL_2"/>
    <property type="match status" value="1"/>
</dbReference>
<dbReference type="VEuPathDB" id="FungiDB:EYZ11_003809"/>
<feature type="domain" description="Zn(2)-C6 fungal-type" evidence="6">
    <location>
        <begin position="6"/>
        <end position="38"/>
    </location>
</feature>
<evidence type="ECO:0000313" key="7">
    <source>
        <dbReference type="EMBL" id="THC96703.1"/>
    </source>
</evidence>
<gene>
    <name evidence="7" type="ORF">EYZ11_003809</name>
</gene>
<evidence type="ECO:0000256" key="3">
    <source>
        <dbReference type="ARBA" id="ARBA00023163"/>
    </source>
</evidence>
<dbReference type="PROSITE" id="PS00463">
    <property type="entry name" value="ZN2_CY6_FUNGAL_1"/>
    <property type="match status" value="1"/>
</dbReference>